<dbReference type="AlphaFoldDB" id="A0AAD9J064"/>
<dbReference type="FunFam" id="2.60.120.290:FF:000005">
    <property type="entry name" value="Procollagen C-endopeptidase enhancer 1"/>
    <property type="match status" value="1"/>
</dbReference>
<dbReference type="InterPro" id="IPR002172">
    <property type="entry name" value="LDrepeatLR_classA_rpt"/>
</dbReference>
<protein>
    <recommendedName>
        <fullName evidence="6">CUB domain-containing protein</fullName>
    </recommendedName>
</protein>
<dbReference type="SMART" id="SM00042">
    <property type="entry name" value="CUB"/>
    <property type="match status" value="2"/>
</dbReference>
<evidence type="ECO:0000313" key="8">
    <source>
        <dbReference type="Proteomes" id="UP001208570"/>
    </source>
</evidence>
<dbReference type="Gene3D" id="2.60.120.290">
    <property type="entry name" value="Spermadhesin, CUB domain"/>
    <property type="match status" value="2"/>
</dbReference>
<keyword evidence="1" id="KW-0677">Repeat</keyword>
<keyword evidence="8" id="KW-1185">Reference proteome</keyword>
<feature type="domain" description="CUB" evidence="6">
    <location>
        <begin position="21"/>
        <end position="140"/>
    </location>
</feature>
<dbReference type="PROSITE" id="PS01180">
    <property type="entry name" value="CUB"/>
    <property type="match status" value="2"/>
</dbReference>
<gene>
    <name evidence="7" type="ORF">LSH36_782g05005</name>
</gene>
<evidence type="ECO:0000313" key="7">
    <source>
        <dbReference type="EMBL" id="KAK2144132.1"/>
    </source>
</evidence>
<dbReference type="Pfam" id="PF00431">
    <property type="entry name" value="CUB"/>
    <property type="match status" value="2"/>
</dbReference>
<keyword evidence="5" id="KW-0812">Transmembrane</keyword>
<dbReference type="InterPro" id="IPR035914">
    <property type="entry name" value="Sperma_CUB_dom_sf"/>
</dbReference>
<comment type="caution">
    <text evidence="7">The sequence shown here is derived from an EMBL/GenBank/DDBJ whole genome shotgun (WGS) entry which is preliminary data.</text>
</comment>
<keyword evidence="5" id="KW-1133">Transmembrane helix</keyword>
<reference evidence="7" key="1">
    <citation type="journal article" date="2023" name="Mol. Biol. Evol.">
        <title>Third-Generation Sequencing Reveals the Adaptive Role of the Epigenome in Three Deep-Sea Polychaetes.</title>
        <authorList>
            <person name="Perez M."/>
            <person name="Aroh O."/>
            <person name="Sun Y."/>
            <person name="Lan Y."/>
            <person name="Juniper S.K."/>
            <person name="Young C.R."/>
            <person name="Angers B."/>
            <person name="Qian P.Y."/>
        </authorList>
    </citation>
    <scope>NUCLEOTIDE SEQUENCE</scope>
    <source>
        <strain evidence="7">P08H-3</strain>
    </source>
</reference>
<evidence type="ECO:0000259" key="6">
    <source>
        <dbReference type="PROSITE" id="PS01180"/>
    </source>
</evidence>
<keyword evidence="2 3" id="KW-1015">Disulfide bond</keyword>
<evidence type="ECO:0000256" key="4">
    <source>
        <dbReference type="SAM" id="MobiDB-lite"/>
    </source>
</evidence>
<feature type="transmembrane region" description="Helical" evidence="5">
    <location>
        <begin position="361"/>
        <end position="385"/>
    </location>
</feature>
<accession>A0AAD9J064</accession>
<feature type="domain" description="CUB" evidence="6">
    <location>
        <begin position="186"/>
        <end position="292"/>
    </location>
</feature>
<dbReference type="EMBL" id="JAODUP010000782">
    <property type="protein sequence ID" value="KAK2144132.1"/>
    <property type="molecule type" value="Genomic_DNA"/>
</dbReference>
<proteinExistence type="predicted"/>
<evidence type="ECO:0000256" key="2">
    <source>
        <dbReference type="ARBA" id="ARBA00023157"/>
    </source>
</evidence>
<evidence type="ECO:0000256" key="5">
    <source>
        <dbReference type="SAM" id="Phobius"/>
    </source>
</evidence>
<dbReference type="Proteomes" id="UP001208570">
    <property type="component" value="Unassembled WGS sequence"/>
</dbReference>
<evidence type="ECO:0000256" key="3">
    <source>
        <dbReference type="PROSITE-ProRule" id="PRU00059"/>
    </source>
</evidence>
<comment type="caution">
    <text evidence="3">Lacks conserved residue(s) required for the propagation of feature annotation.</text>
</comment>
<feature type="disulfide bond" evidence="3">
    <location>
        <begin position="186"/>
        <end position="213"/>
    </location>
</feature>
<dbReference type="CDD" id="cd00041">
    <property type="entry name" value="CUB"/>
    <property type="match status" value="2"/>
</dbReference>
<name>A0AAD9J064_9ANNE</name>
<organism evidence="7 8">
    <name type="scientific">Paralvinella palmiformis</name>
    <dbReference type="NCBI Taxonomy" id="53620"/>
    <lineage>
        <taxon>Eukaryota</taxon>
        <taxon>Metazoa</taxon>
        <taxon>Spiralia</taxon>
        <taxon>Lophotrochozoa</taxon>
        <taxon>Annelida</taxon>
        <taxon>Polychaeta</taxon>
        <taxon>Sedentaria</taxon>
        <taxon>Canalipalpata</taxon>
        <taxon>Terebellida</taxon>
        <taxon>Terebelliformia</taxon>
        <taxon>Alvinellidae</taxon>
        <taxon>Paralvinella</taxon>
    </lineage>
</organism>
<evidence type="ECO:0000256" key="1">
    <source>
        <dbReference type="ARBA" id="ARBA00022737"/>
    </source>
</evidence>
<dbReference type="SUPFAM" id="SSF49854">
    <property type="entry name" value="Spermadhesin, CUB domain"/>
    <property type="match status" value="2"/>
</dbReference>
<dbReference type="SMART" id="SM00192">
    <property type="entry name" value="LDLa"/>
    <property type="match status" value="1"/>
</dbReference>
<sequence>MYCCRQSSEEYTILLPRASCCRYVIDSANGLSGTFTSPGYPDVYPIDIRCTYDIQGTHDERINITFVEFDLEPGTRAGCLYDYIDIYAVNLKQELDHQERLCGTRIPQPIISIHQKLEVVFKSDRHQTQNRGFKALYRFIDENAPSPLDYLQETRNISLVLIERAKGRHMPSVARWQPFPESSPECGSSYIQGVGGVLTSPGFPEPYKAGIECTWMIRVEDTMKITINFLILDMGQSVTCSHSFLALYNGFASPDVDPDEIGNRYPVFPPRFKSGNSNDYNSKGFKVAWTAVGLPKWYDLGPGAKPCPEFHCKGGEYCIDTSGLLCNALQRYCIADELRCNGIPNCGAYDHSDEEGCATKAILLTFAAVGPIILIASVATAVVFYRRRRRQRELEKSDNAVHVGEQTNHPADGPERLDHSNAGYIGTNNHIYSSLPSTDAAVRRLDKSPSMRRCYDDNGDVAYRPRDEGYPAMNGDGIQPVIQYGVTTECYGSDTEQDYLSYCSNYGSQASLRHMNKMPPTYKIVYSTEYNNTSVSATV</sequence>
<feature type="region of interest" description="Disordered" evidence="4">
    <location>
        <begin position="395"/>
        <end position="416"/>
    </location>
</feature>
<dbReference type="PANTHER" id="PTHR24251">
    <property type="entry name" value="OVOCHYMASE-RELATED"/>
    <property type="match status" value="1"/>
</dbReference>
<dbReference type="InterPro" id="IPR000859">
    <property type="entry name" value="CUB_dom"/>
</dbReference>
<keyword evidence="5" id="KW-0472">Membrane</keyword>